<keyword evidence="1" id="KW-0647">Proteasome</keyword>
<evidence type="ECO:0000313" key="6">
    <source>
        <dbReference type="Proteomes" id="UP000054477"/>
    </source>
</evidence>
<proteinExistence type="predicted"/>
<sequence>MADEIVLPIPNLNLPQCLFLLSSPTQTHHHEKARKDLLDGIKADQMAPYLKQITSLPSSPLNQLDPSILSTLEKANEEELAKLDARLEEAEKTEGESEISDALKARANYLTKIGDKDQSIKAQLLALEKTPGLGSRIDIVLTIVRIGFFFGDHALITQHLQKAEGLIDQGGDWDRRNRLKVYQGLHLLTIRSFKRAATLLLDALSTFTATELLSYNDFVGYAVVAGGLTLGRVELKKRLISASEVNQVLPDLPILGDLINSLYDCHYDKFFIALATLEQTHLLPSRILSPHARYYVREMRILAYAQLLESYRSLTLESLSQAFGVGVEFVDSELSRFIALSRLHASIDKVHGIVETTRPSLKNAQYEKVVKQGDVLLNDVQRLSKVLY</sequence>
<dbReference type="InterPro" id="IPR019585">
    <property type="entry name" value="Rpn7/CSN1"/>
</dbReference>
<dbReference type="OrthoDB" id="1452at2759"/>
<dbReference type="SMART" id="SM00088">
    <property type="entry name" value="PINT"/>
    <property type="match status" value="1"/>
</dbReference>
<dbReference type="InterPro" id="IPR000717">
    <property type="entry name" value="PCI_dom"/>
</dbReference>
<organism evidence="5 6">
    <name type="scientific">Laccaria amethystina LaAM-08-1</name>
    <dbReference type="NCBI Taxonomy" id="1095629"/>
    <lineage>
        <taxon>Eukaryota</taxon>
        <taxon>Fungi</taxon>
        <taxon>Dikarya</taxon>
        <taxon>Basidiomycota</taxon>
        <taxon>Agaricomycotina</taxon>
        <taxon>Agaricomycetes</taxon>
        <taxon>Agaricomycetidae</taxon>
        <taxon>Agaricales</taxon>
        <taxon>Agaricineae</taxon>
        <taxon>Hydnangiaceae</taxon>
        <taxon>Laccaria</taxon>
    </lineage>
</organism>
<dbReference type="Proteomes" id="UP000054477">
    <property type="component" value="Unassembled WGS sequence"/>
</dbReference>
<dbReference type="InterPro" id="IPR036390">
    <property type="entry name" value="WH_DNA-bd_sf"/>
</dbReference>
<keyword evidence="6" id="KW-1185">Reference proteome</keyword>
<dbReference type="SUPFAM" id="SSF46785">
    <property type="entry name" value="Winged helix' DNA-binding domain"/>
    <property type="match status" value="1"/>
</dbReference>
<accession>A0A0C9WHK5</accession>
<dbReference type="InterPro" id="IPR049549">
    <property type="entry name" value="RPN7_PSMD6_C"/>
</dbReference>
<dbReference type="Gene3D" id="1.25.40.570">
    <property type="match status" value="1"/>
</dbReference>
<dbReference type="AlphaFoldDB" id="A0A0C9WHK5"/>
<dbReference type="InterPro" id="IPR011990">
    <property type="entry name" value="TPR-like_helical_dom_sf"/>
</dbReference>
<name>A0A0C9WHK5_9AGAR</name>
<dbReference type="PANTHER" id="PTHR14145">
    <property type="entry name" value="26S PROTESOME SUBUNIT 6"/>
    <property type="match status" value="1"/>
</dbReference>
<gene>
    <name evidence="5" type="ORF">K443DRAFT_686136</name>
</gene>
<feature type="domain" description="PCI" evidence="4">
    <location>
        <begin position="192"/>
        <end position="361"/>
    </location>
</feature>
<protein>
    <submittedName>
        <fullName evidence="5">Unplaced genomic scaffold K443scaffold_484, whole genome shotgun sequence</fullName>
    </submittedName>
</protein>
<reference evidence="5 6" key="1">
    <citation type="submission" date="2014-04" db="EMBL/GenBank/DDBJ databases">
        <authorList>
            <consortium name="DOE Joint Genome Institute"/>
            <person name="Kuo A."/>
            <person name="Kohler A."/>
            <person name="Nagy L.G."/>
            <person name="Floudas D."/>
            <person name="Copeland A."/>
            <person name="Barry K.W."/>
            <person name="Cichocki N."/>
            <person name="Veneault-Fourrey C."/>
            <person name="LaButti K."/>
            <person name="Lindquist E.A."/>
            <person name="Lipzen A."/>
            <person name="Lundell T."/>
            <person name="Morin E."/>
            <person name="Murat C."/>
            <person name="Sun H."/>
            <person name="Tunlid A."/>
            <person name="Henrissat B."/>
            <person name="Grigoriev I.V."/>
            <person name="Hibbett D.S."/>
            <person name="Martin F."/>
            <person name="Nordberg H.P."/>
            <person name="Cantor M.N."/>
            <person name="Hua S.X."/>
        </authorList>
    </citation>
    <scope>NUCLEOTIDE SEQUENCE [LARGE SCALE GENOMIC DNA]</scope>
    <source>
        <strain evidence="5 6">LaAM-08-1</strain>
    </source>
</reference>
<evidence type="ECO:0000256" key="2">
    <source>
        <dbReference type="ARBA" id="ARBA00093435"/>
    </source>
</evidence>
<comment type="subunit">
    <text evidence="3">The 26S proteasome is composed of a core protease, known as the 20S proteasome, capped at one or both ends by the 19S regulatory complex (RC). The RC is composed of at least 18 different subunits in two subcomplexes, the base and the lid, which form the portions proximal and distal to the 20S proteolytic core, respectively. Component of the lid subcomplex of the 19S RC.</text>
</comment>
<comment type="function">
    <text evidence="2">Component of the 19S cap proteasome complex which acts as a regulatory subunit of the 26S proteasome, involved in the ATP-dependent degradation of ubiquitinated proteins.</text>
</comment>
<evidence type="ECO:0000256" key="1">
    <source>
        <dbReference type="ARBA" id="ARBA00022942"/>
    </source>
</evidence>
<evidence type="ECO:0000313" key="5">
    <source>
        <dbReference type="EMBL" id="KIJ91354.1"/>
    </source>
</evidence>
<dbReference type="EMBL" id="KN839019">
    <property type="protein sequence ID" value="KIJ91354.1"/>
    <property type="molecule type" value="Genomic_DNA"/>
</dbReference>
<dbReference type="PANTHER" id="PTHR14145:SF1">
    <property type="entry name" value="26S PROTEASOME NON-ATPASE REGULATORY SUBUNIT 6"/>
    <property type="match status" value="1"/>
</dbReference>
<dbReference type="Pfam" id="PF21154">
    <property type="entry name" value="RPN7_PSMD6_C"/>
    <property type="match status" value="1"/>
</dbReference>
<dbReference type="STRING" id="1095629.A0A0C9WHK5"/>
<dbReference type="InterPro" id="IPR045135">
    <property type="entry name" value="Rpn7_N"/>
</dbReference>
<reference evidence="6" key="2">
    <citation type="submission" date="2015-01" db="EMBL/GenBank/DDBJ databases">
        <title>Evolutionary Origins and Diversification of the Mycorrhizal Mutualists.</title>
        <authorList>
            <consortium name="DOE Joint Genome Institute"/>
            <consortium name="Mycorrhizal Genomics Consortium"/>
            <person name="Kohler A."/>
            <person name="Kuo A."/>
            <person name="Nagy L.G."/>
            <person name="Floudas D."/>
            <person name="Copeland A."/>
            <person name="Barry K.W."/>
            <person name="Cichocki N."/>
            <person name="Veneault-Fourrey C."/>
            <person name="LaButti K."/>
            <person name="Lindquist E.A."/>
            <person name="Lipzen A."/>
            <person name="Lundell T."/>
            <person name="Morin E."/>
            <person name="Murat C."/>
            <person name="Riley R."/>
            <person name="Ohm R."/>
            <person name="Sun H."/>
            <person name="Tunlid A."/>
            <person name="Henrissat B."/>
            <person name="Grigoriev I.V."/>
            <person name="Hibbett D.S."/>
            <person name="Martin F."/>
        </authorList>
    </citation>
    <scope>NUCLEOTIDE SEQUENCE [LARGE SCALE GENOMIC DNA]</scope>
    <source>
        <strain evidence="6">LaAM-08-1</strain>
    </source>
</reference>
<dbReference type="GO" id="GO:0008541">
    <property type="term" value="C:proteasome regulatory particle, lid subcomplex"/>
    <property type="evidence" value="ECO:0007669"/>
    <property type="project" value="UniProtKB-ARBA"/>
</dbReference>
<evidence type="ECO:0000259" key="4">
    <source>
        <dbReference type="PROSITE" id="PS50250"/>
    </source>
</evidence>
<dbReference type="GO" id="GO:0043161">
    <property type="term" value="P:proteasome-mediated ubiquitin-dependent protein catabolic process"/>
    <property type="evidence" value="ECO:0007669"/>
    <property type="project" value="TreeGrafter"/>
</dbReference>
<evidence type="ECO:0000256" key="3">
    <source>
        <dbReference type="ARBA" id="ARBA00093502"/>
    </source>
</evidence>
<dbReference type="Pfam" id="PF01399">
    <property type="entry name" value="PCI"/>
    <property type="match status" value="1"/>
</dbReference>
<dbReference type="PROSITE" id="PS50250">
    <property type="entry name" value="PCI"/>
    <property type="match status" value="1"/>
</dbReference>
<dbReference type="Pfam" id="PF10602">
    <property type="entry name" value="RPN7"/>
    <property type="match status" value="1"/>
</dbReference>
<dbReference type="FunFam" id="1.25.40.570:FF:000005">
    <property type="entry name" value="26S proteasome regulatory subunit N7"/>
    <property type="match status" value="1"/>
</dbReference>
<dbReference type="HOGENOM" id="CLU_031814_1_1_1"/>
<dbReference type="SUPFAM" id="SSF48452">
    <property type="entry name" value="TPR-like"/>
    <property type="match status" value="1"/>
</dbReference>